<dbReference type="InterPro" id="IPR001091">
    <property type="entry name" value="RM_Methyltransferase"/>
</dbReference>
<evidence type="ECO:0000313" key="7">
    <source>
        <dbReference type="Proteomes" id="UP000574769"/>
    </source>
</evidence>
<comment type="caution">
    <text evidence="6">The sequence shown here is derived from an EMBL/GenBank/DDBJ whole genome shotgun (WGS) entry which is preliminary data.</text>
</comment>
<gene>
    <name evidence="6" type="ORF">GGQ96_004190</name>
</gene>
<dbReference type="EC" id="2.1.1.-" evidence="4"/>
<dbReference type="Gene3D" id="3.40.50.150">
    <property type="entry name" value="Vaccinia Virus protein VP39"/>
    <property type="match status" value="1"/>
</dbReference>
<evidence type="ECO:0000259" key="5">
    <source>
        <dbReference type="Pfam" id="PF01555"/>
    </source>
</evidence>
<evidence type="ECO:0000256" key="2">
    <source>
        <dbReference type="ARBA" id="ARBA00022679"/>
    </source>
</evidence>
<sequence>MARKPRTQVEGWSDIHPNSSALGWSGTSSSSASLFKIEDVAPVVGLQPVFIKRVLGSKGLLSFSDIERLVMLDDASETFVPRSRIMGYFEKLASRAEVKALSPQKPSIDQVTCGDAHKLIASLIDESIDCVVTSTPYWAVRIYGTPKNVEWSDGEVCPFGHEQTPEGFIRHSVEILLMLKKKVAPHGSVWWNLGDTFNTRTQIRGNAAETLRAMKGLDSRKWTEQNCRRYSAGHAYLYDGEQSLIPQRIAERASRIGYFVRSMITWKKDGSLPEPTTSRVTRSLEQVLHLTKSRTPYFDKGAYRQTPASLGGRNALFEQDQVTDVWHLPTATGGKGHGAQFPLALPGRCISLSTDKDGLVLDPFAGSGTSGLAALKLGRRFIGFDVSPEYVKLANTKLATLKTGVKKTKRIALDQ</sequence>
<dbReference type="EMBL" id="JACHNY010000023">
    <property type="protein sequence ID" value="MBB4620030.1"/>
    <property type="molecule type" value="Genomic_DNA"/>
</dbReference>
<dbReference type="PRINTS" id="PR00508">
    <property type="entry name" value="S21N4MTFRASE"/>
</dbReference>
<keyword evidence="2" id="KW-0808">Transferase</keyword>
<keyword evidence="7" id="KW-1185">Reference proteome</keyword>
<keyword evidence="1 6" id="KW-0489">Methyltransferase</keyword>
<dbReference type="GO" id="GO:0008170">
    <property type="term" value="F:N-methyltransferase activity"/>
    <property type="evidence" value="ECO:0007669"/>
    <property type="project" value="InterPro"/>
</dbReference>
<dbReference type="AlphaFoldDB" id="A0A7W7F258"/>
<dbReference type="InterPro" id="IPR029063">
    <property type="entry name" value="SAM-dependent_MTases_sf"/>
</dbReference>
<dbReference type="Pfam" id="PF01555">
    <property type="entry name" value="N6_N4_Mtase"/>
    <property type="match status" value="1"/>
</dbReference>
<accession>A0A7W7F258</accession>
<evidence type="ECO:0000256" key="4">
    <source>
        <dbReference type="RuleBase" id="RU362026"/>
    </source>
</evidence>
<dbReference type="CDD" id="cd02440">
    <property type="entry name" value="AdoMet_MTases"/>
    <property type="match status" value="1"/>
</dbReference>
<evidence type="ECO:0000256" key="3">
    <source>
        <dbReference type="ARBA" id="ARBA00047942"/>
    </source>
</evidence>
<organism evidence="6 7">
    <name type="scientific">Sphingomonas abaci</name>
    <dbReference type="NCBI Taxonomy" id="237611"/>
    <lineage>
        <taxon>Bacteria</taxon>
        <taxon>Pseudomonadati</taxon>
        <taxon>Pseudomonadota</taxon>
        <taxon>Alphaproteobacteria</taxon>
        <taxon>Sphingomonadales</taxon>
        <taxon>Sphingomonadaceae</taxon>
        <taxon>Sphingomonas</taxon>
    </lineage>
</organism>
<dbReference type="SUPFAM" id="SSF53335">
    <property type="entry name" value="S-adenosyl-L-methionine-dependent methyltransferases"/>
    <property type="match status" value="1"/>
</dbReference>
<evidence type="ECO:0000256" key="1">
    <source>
        <dbReference type="ARBA" id="ARBA00022603"/>
    </source>
</evidence>
<protein>
    <recommendedName>
        <fullName evidence="4">Methyltransferase</fullName>
        <ecNumber evidence="4">2.1.1.-</ecNumber>
    </recommendedName>
</protein>
<reference evidence="6 7" key="1">
    <citation type="submission" date="2020-08" db="EMBL/GenBank/DDBJ databases">
        <title>Genomic Encyclopedia of Type Strains, Phase IV (KMG-IV): sequencing the most valuable type-strain genomes for metagenomic binning, comparative biology and taxonomic classification.</title>
        <authorList>
            <person name="Goeker M."/>
        </authorList>
    </citation>
    <scope>NUCLEOTIDE SEQUENCE [LARGE SCALE GENOMIC DNA]</scope>
    <source>
        <strain evidence="6 7">DSM 15867</strain>
    </source>
</reference>
<name>A0A7W7F258_9SPHN</name>
<dbReference type="Proteomes" id="UP000574769">
    <property type="component" value="Unassembled WGS sequence"/>
</dbReference>
<feature type="domain" description="DNA methylase N-4/N-6" evidence="5">
    <location>
        <begin position="128"/>
        <end position="395"/>
    </location>
</feature>
<comment type="similarity">
    <text evidence="4">Belongs to the N(4)/N(6)-methyltransferase family.</text>
</comment>
<proteinExistence type="inferred from homology"/>
<dbReference type="RefSeq" id="WP_184117136.1">
    <property type="nucleotide sequence ID" value="NZ_JACHNY010000023.1"/>
</dbReference>
<comment type="catalytic activity">
    <reaction evidence="3">
        <text>a 2'-deoxyadenosine in DNA + S-adenosyl-L-methionine = an N(6)-methyl-2'-deoxyadenosine in DNA + S-adenosyl-L-homocysteine + H(+)</text>
        <dbReference type="Rhea" id="RHEA:15197"/>
        <dbReference type="Rhea" id="RHEA-COMP:12418"/>
        <dbReference type="Rhea" id="RHEA-COMP:12419"/>
        <dbReference type="ChEBI" id="CHEBI:15378"/>
        <dbReference type="ChEBI" id="CHEBI:57856"/>
        <dbReference type="ChEBI" id="CHEBI:59789"/>
        <dbReference type="ChEBI" id="CHEBI:90615"/>
        <dbReference type="ChEBI" id="CHEBI:90616"/>
        <dbReference type="EC" id="2.1.1.72"/>
    </reaction>
</comment>
<dbReference type="GO" id="GO:0003677">
    <property type="term" value="F:DNA binding"/>
    <property type="evidence" value="ECO:0007669"/>
    <property type="project" value="InterPro"/>
</dbReference>
<dbReference type="InterPro" id="IPR002941">
    <property type="entry name" value="DNA_methylase_N4/N6"/>
</dbReference>
<dbReference type="GO" id="GO:0009007">
    <property type="term" value="F:site-specific DNA-methyltransferase (adenine-specific) activity"/>
    <property type="evidence" value="ECO:0007669"/>
    <property type="project" value="UniProtKB-EC"/>
</dbReference>
<dbReference type="GO" id="GO:0032259">
    <property type="term" value="P:methylation"/>
    <property type="evidence" value="ECO:0007669"/>
    <property type="project" value="UniProtKB-KW"/>
</dbReference>
<evidence type="ECO:0000313" key="6">
    <source>
        <dbReference type="EMBL" id="MBB4620030.1"/>
    </source>
</evidence>